<feature type="binding site" evidence="11">
    <location>
        <position position="316"/>
    </location>
    <ligand>
        <name>Zn(2+)</name>
        <dbReference type="ChEBI" id="CHEBI:29105"/>
        <note>catalytic</note>
    </ligand>
</feature>
<dbReference type="OMA" id="THTQISH"/>
<keyword evidence="5 11" id="KW-0479">Metal-binding</keyword>
<dbReference type="KEGG" id="spu:115920667"/>
<reference evidence="14" key="2">
    <citation type="submission" date="2021-01" db="UniProtKB">
        <authorList>
            <consortium name="EnsemblMetazoa"/>
        </authorList>
    </citation>
    <scope>IDENTIFICATION</scope>
</reference>
<comment type="subcellular location">
    <subcellularLocation>
        <location evidence="1">Secreted</location>
        <location evidence="1">Extracellular space</location>
        <location evidence="1">Extracellular matrix</location>
    </subcellularLocation>
</comment>
<feature type="domain" description="Peptidase M12B" evidence="13">
    <location>
        <begin position="161"/>
        <end position="328"/>
    </location>
</feature>
<keyword evidence="6" id="KW-0378">Hydrolase</keyword>
<evidence type="ECO:0000256" key="11">
    <source>
        <dbReference type="PROSITE-ProRule" id="PRU00276"/>
    </source>
</evidence>
<evidence type="ECO:0000256" key="12">
    <source>
        <dbReference type="SAM" id="MobiDB-lite"/>
    </source>
</evidence>
<evidence type="ECO:0000256" key="3">
    <source>
        <dbReference type="ARBA" id="ARBA00022530"/>
    </source>
</evidence>
<evidence type="ECO:0000256" key="6">
    <source>
        <dbReference type="ARBA" id="ARBA00022801"/>
    </source>
</evidence>
<dbReference type="OrthoDB" id="412680at2759"/>
<keyword evidence="9" id="KW-1015">Disulfide bond</keyword>
<keyword evidence="7 11" id="KW-0862">Zinc</keyword>
<evidence type="ECO:0000259" key="13">
    <source>
        <dbReference type="PROSITE" id="PS50215"/>
    </source>
</evidence>
<evidence type="ECO:0000256" key="5">
    <source>
        <dbReference type="ARBA" id="ARBA00022723"/>
    </source>
</evidence>
<dbReference type="PROSITE" id="PS50215">
    <property type="entry name" value="ADAM_MEPRO"/>
    <property type="match status" value="1"/>
</dbReference>
<evidence type="ECO:0000256" key="2">
    <source>
        <dbReference type="ARBA" id="ARBA00022525"/>
    </source>
</evidence>
<comment type="caution">
    <text evidence="11">Lacks conserved residue(s) required for the propagation of feature annotation.</text>
</comment>
<proteinExistence type="predicted"/>
<feature type="binding site" evidence="11">
    <location>
        <position position="310"/>
    </location>
    <ligand>
        <name>Zn(2+)</name>
        <dbReference type="ChEBI" id="CHEBI:29105"/>
        <note>catalytic</note>
    </ligand>
</feature>
<dbReference type="SUPFAM" id="SSF55486">
    <property type="entry name" value="Metalloproteases ('zincins'), catalytic domain"/>
    <property type="match status" value="1"/>
</dbReference>
<keyword evidence="2" id="KW-0964">Secreted</keyword>
<keyword evidence="3" id="KW-0272">Extracellular matrix</keyword>
<evidence type="ECO:0000256" key="9">
    <source>
        <dbReference type="ARBA" id="ARBA00023157"/>
    </source>
</evidence>
<feature type="binding site" evidence="11">
    <location>
        <position position="306"/>
    </location>
    <ligand>
        <name>Zn(2+)</name>
        <dbReference type="ChEBI" id="CHEBI:29105"/>
        <note>catalytic</note>
    </ligand>
</feature>
<dbReference type="CDD" id="cd04273">
    <property type="entry name" value="ZnMc_ADAMTS_like"/>
    <property type="match status" value="1"/>
</dbReference>
<evidence type="ECO:0000256" key="10">
    <source>
        <dbReference type="ARBA" id="ARBA00023180"/>
    </source>
</evidence>
<dbReference type="Pfam" id="PF01562">
    <property type="entry name" value="Pep_M12B_propep"/>
    <property type="match status" value="1"/>
</dbReference>
<dbReference type="Gene3D" id="3.40.390.10">
    <property type="entry name" value="Collagenase (Catalytic Domain)"/>
    <property type="match status" value="1"/>
</dbReference>
<keyword evidence="10" id="KW-0325">Glycoprotein</keyword>
<dbReference type="FunFam" id="3.40.390.10:FF:000001">
    <property type="entry name" value="A disintegrin and metalloproteinase with thrombospondin motifs 1"/>
    <property type="match status" value="1"/>
</dbReference>
<sequence length="328" mass="37064">MSQHHKNLQYMFATKEKDFHLILTLNEGLISPGFVLERRSSSNVSRTRFQPAYERHRHCSYHGVVRGHANSQVAVNVCRGLRGLISLGEEEDFFIEPVNASTYDKESNDGSHIIYKPLLNRGKTNSTPNDAFCSDTGTWHHDDPASKRAGRRVRKSVSMERTVETLVVVDQSMIEYHKDEDIETYVLTIMNLVAKFYRDPSIGNLVNIALVRLILLEDQQDDLEISNNADDTLNSFCAWQDTLNPEGDEQHNHHDNAILLTRKDLCRGSDICFTLGLAHVSGMCNRKRSCSINEDNGLAVGFTVAHEMGHNFGMQHDGIDNPCSFDDD</sequence>
<feature type="active site" evidence="11">
    <location>
        <position position="307"/>
    </location>
</feature>
<keyword evidence="8" id="KW-0482">Metalloprotease</keyword>
<evidence type="ECO:0000256" key="1">
    <source>
        <dbReference type="ARBA" id="ARBA00004498"/>
    </source>
</evidence>
<evidence type="ECO:0000313" key="14">
    <source>
        <dbReference type="EnsemblMetazoa" id="XP_030832884"/>
    </source>
</evidence>
<dbReference type="InterPro" id="IPR002870">
    <property type="entry name" value="Peptidase_M12B_N"/>
</dbReference>
<dbReference type="Pfam" id="PF01421">
    <property type="entry name" value="Reprolysin"/>
    <property type="match status" value="1"/>
</dbReference>
<dbReference type="InterPro" id="IPR024079">
    <property type="entry name" value="MetalloPept_cat_dom_sf"/>
</dbReference>
<dbReference type="AlphaFoldDB" id="A0A7M7N981"/>
<dbReference type="PANTHER" id="PTHR11905:SF256">
    <property type="entry name" value="PEPTIDASE M12B DOMAIN-CONTAINING PROTEIN"/>
    <property type="match status" value="1"/>
</dbReference>
<dbReference type="RefSeq" id="XP_030832884.1">
    <property type="nucleotide sequence ID" value="XM_030977024.1"/>
</dbReference>
<dbReference type="GO" id="GO:0046872">
    <property type="term" value="F:metal ion binding"/>
    <property type="evidence" value="ECO:0007669"/>
    <property type="project" value="UniProtKB-KW"/>
</dbReference>
<reference evidence="15" key="1">
    <citation type="submission" date="2015-02" db="EMBL/GenBank/DDBJ databases">
        <title>Genome sequencing for Strongylocentrotus purpuratus.</title>
        <authorList>
            <person name="Murali S."/>
            <person name="Liu Y."/>
            <person name="Vee V."/>
            <person name="English A."/>
            <person name="Wang M."/>
            <person name="Skinner E."/>
            <person name="Han Y."/>
            <person name="Muzny D.M."/>
            <person name="Worley K.C."/>
            <person name="Gibbs R.A."/>
        </authorList>
    </citation>
    <scope>NUCLEOTIDE SEQUENCE</scope>
</reference>
<evidence type="ECO:0000256" key="8">
    <source>
        <dbReference type="ARBA" id="ARBA00023049"/>
    </source>
</evidence>
<dbReference type="EnsemblMetazoa" id="XM_030977024">
    <property type="protein sequence ID" value="XP_030832884"/>
    <property type="gene ID" value="LOC115920667"/>
</dbReference>
<evidence type="ECO:0000256" key="7">
    <source>
        <dbReference type="ARBA" id="ARBA00022833"/>
    </source>
</evidence>
<evidence type="ECO:0000256" key="4">
    <source>
        <dbReference type="ARBA" id="ARBA00022670"/>
    </source>
</evidence>
<protein>
    <recommendedName>
        <fullName evidence="13">Peptidase M12B domain-containing protein</fullName>
    </recommendedName>
</protein>
<dbReference type="GO" id="GO:0006508">
    <property type="term" value="P:proteolysis"/>
    <property type="evidence" value="ECO:0000318"/>
    <property type="project" value="GO_Central"/>
</dbReference>
<dbReference type="PANTHER" id="PTHR11905">
    <property type="entry name" value="ADAM A DISINTEGRIN AND METALLOPROTEASE DOMAIN"/>
    <property type="match status" value="1"/>
</dbReference>
<keyword evidence="15" id="KW-1185">Reference proteome</keyword>
<accession>A0A7M7N981</accession>
<dbReference type="InterPro" id="IPR001590">
    <property type="entry name" value="Peptidase_M12B"/>
</dbReference>
<name>A0A7M7N981_STRPU</name>
<dbReference type="GO" id="GO:0004222">
    <property type="term" value="F:metalloendopeptidase activity"/>
    <property type="evidence" value="ECO:0000318"/>
    <property type="project" value="GO_Central"/>
</dbReference>
<dbReference type="GeneID" id="115920667"/>
<feature type="region of interest" description="Disordered" evidence="12">
    <location>
        <begin position="135"/>
        <end position="154"/>
    </location>
</feature>
<keyword evidence="4" id="KW-0645">Protease</keyword>
<dbReference type="InParanoid" id="A0A7M7N981"/>
<evidence type="ECO:0000313" key="15">
    <source>
        <dbReference type="Proteomes" id="UP000007110"/>
    </source>
</evidence>
<dbReference type="Proteomes" id="UP000007110">
    <property type="component" value="Unassembled WGS sequence"/>
</dbReference>
<organism evidence="14 15">
    <name type="scientific">Strongylocentrotus purpuratus</name>
    <name type="common">Purple sea urchin</name>
    <dbReference type="NCBI Taxonomy" id="7668"/>
    <lineage>
        <taxon>Eukaryota</taxon>
        <taxon>Metazoa</taxon>
        <taxon>Echinodermata</taxon>
        <taxon>Eleutherozoa</taxon>
        <taxon>Echinozoa</taxon>
        <taxon>Echinoidea</taxon>
        <taxon>Euechinoidea</taxon>
        <taxon>Echinacea</taxon>
        <taxon>Camarodonta</taxon>
        <taxon>Echinidea</taxon>
        <taxon>Strongylocentrotidae</taxon>
        <taxon>Strongylocentrotus</taxon>
    </lineage>
</organism>